<proteinExistence type="predicted"/>
<accession>M5JJX2</accession>
<sequence>MALVFDSSFTPQYGEPVELGKGILRLTVNNPSAFTFHGTNSYIIGTDTLAVIDPGPDNDAHYNALIGAIAGRPVSHIFVSHTHRDHSPLAQRLKESLGARTVAEGAHRPARPYYAGEVNMLEASADTDFIPDIALADGGTIEGDGWALQGIHTPGHAANHMAFGLKNTGVLFSADHVMSWATSIVAPPDGSVSDYMVSLEKLLARDDKVYLPGHGGAVTKPAAFVRGLRAHRKMRERAIFERVLQGDRTIGDMVKAIYRDTDPRLHGAAALSVLAHLEDLVGRGEVKTDDHPSLDSIYIRG</sequence>
<evidence type="ECO:0000313" key="3">
    <source>
        <dbReference type="Proteomes" id="UP000011971"/>
    </source>
</evidence>
<dbReference type="Pfam" id="PF17778">
    <property type="entry name" value="WHD_BLACT"/>
    <property type="match status" value="1"/>
</dbReference>
<dbReference type="Gene3D" id="3.60.15.10">
    <property type="entry name" value="Ribonuclease Z/Hydroxyacylglutathione hydrolase-like"/>
    <property type="match status" value="1"/>
</dbReference>
<dbReference type="InterPro" id="IPR036388">
    <property type="entry name" value="WH-like_DNA-bd_sf"/>
</dbReference>
<comment type="caution">
    <text evidence="2">The sequence shown here is derived from an EMBL/GenBank/DDBJ whole genome shotgun (WGS) entry which is preliminary data.</text>
</comment>
<dbReference type="STRING" id="94625.A7J42_22340"/>
<gene>
    <name evidence="2" type="ORF">D584_23491</name>
</gene>
<dbReference type="PATRIC" id="fig|1234597.4.peg.4839"/>
<dbReference type="SMART" id="SM00849">
    <property type="entry name" value="Lactamase_B"/>
    <property type="match status" value="1"/>
</dbReference>
<dbReference type="CDD" id="cd16278">
    <property type="entry name" value="metallo-hydrolase-like_MBL-fold"/>
    <property type="match status" value="1"/>
</dbReference>
<name>M5JJX2_9HYPH</name>
<dbReference type="Proteomes" id="UP000011971">
    <property type="component" value="Unassembled WGS sequence"/>
</dbReference>
<dbReference type="InterPro" id="IPR001279">
    <property type="entry name" value="Metallo-B-lactamas"/>
</dbReference>
<feature type="domain" description="Metallo-beta-lactamase" evidence="1">
    <location>
        <begin position="38"/>
        <end position="214"/>
    </location>
</feature>
<dbReference type="RefSeq" id="WP_006473131.1">
    <property type="nucleotide sequence ID" value="NZ_AOGE01000077.1"/>
</dbReference>
<dbReference type="Pfam" id="PF00753">
    <property type="entry name" value="Lactamase_B"/>
    <property type="match status" value="1"/>
</dbReference>
<dbReference type="PANTHER" id="PTHR23131">
    <property type="entry name" value="ENDORIBONUCLEASE LACTB2"/>
    <property type="match status" value="1"/>
</dbReference>
<protein>
    <submittedName>
        <fullName evidence="2">Beta-lactamase domain-containing protein</fullName>
    </submittedName>
</protein>
<dbReference type="PANTHER" id="PTHR23131:SF0">
    <property type="entry name" value="ENDORIBONUCLEASE LACTB2"/>
    <property type="match status" value="1"/>
</dbReference>
<dbReference type="AlphaFoldDB" id="M5JJX2"/>
<dbReference type="InterPro" id="IPR050662">
    <property type="entry name" value="Sec-metab_biosynth-thioest"/>
</dbReference>
<dbReference type="InterPro" id="IPR036866">
    <property type="entry name" value="RibonucZ/Hydroxyglut_hydro"/>
</dbReference>
<dbReference type="OrthoDB" id="9788263at2"/>
<dbReference type="EMBL" id="AOGE01000077">
    <property type="protein sequence ID" value="ELT46685.1"/>
    <property type="molecule type" value="Genomic_DNA"/>
</dbReference>
<dbReference type="SUPFAM" id="SSF56281">
    <property type="entry name" value="Metallo-hydrolase/oxidoreductase"/>
    <property type="match status" value="1"/>
</dbReference>
<reference evidence="2 3" key="1">
    <citation type="journal article" date="2013" name="Gut Pathog.">
        <title>Draft genome of Ochrobactrum intermedium strain M86 isolated from non-ulcer dyspeptic individual from India.</title>
        <authorList>
            <person name="Kulkarni G."/>
            <person name="Dhotre D."/>
            <person name="Dharne M."/>
            <person name="Shetty S."/>
            <person name="Chowdhury S."/>
            <person name="Misra V."/>
            <person name="Misra S."/>
            <person name="Patole M."/>
            <person name="Shouche Y."/>
        </authorList>
    </citation>
    <scope>NUCLEOTIDE SEQUENCE [LARGE SCALE GENOMIC DNA]</scope>
    <source>
        <strain evidence="2 3">M86</strain>
    </source>
</reference>
<evidence type="ECO:0000313" key="2">
    <source>
        <dbReference type="EMBL" id="ELT46685.1"/>
    </source>
</evidence>
<dbReference type="InterPro" id="IPR041516">
    <property type="entry name" value="LACTB2_WH"/>
</dbReference>
<evidence type="ECO:0000259" key="1">
    <source>
        <dbReference type="SMART" id="SM00849"/>
    </source>
</evidence>
<organism evidence="2 3">
    <name type="scientific">Brucella intermedia M86</name>
    <dbReference type="NCBI Taxonomy" id="1234597"/>
    <lineage>
        <taxon>Bacteria</taxon>
        <taxon>Pseudomonadati</taxon>
        <taxon>Pseudomonadota</taxon>
        <taxon>Alphaproteobacteria</taxon>
        <taxon>Hyphomicrobiales</taxon>
        <taxon>Brucellaceae</taxon>
        <taxon>Brucella/Ochrobactrum group</taxon>
        <taxon>Brucella</taxon>
    </lineage>
</organism>
<dbReference type="Gene3D" id="1.10.10.10">
    <property type="entry name" value="Winged helix-like DNA-binding domain superfamily/Winged helix DNA-binding domain"/>
    <property type="match status" value="1"/>
</dbReference>